<accession>A0AAD8IAM9</accession>
<dbReference type="Proteomes" id="UP001237642">
    <property type="component" value="Unassembled WGS sequence"/>
</dbReference>
<protein>
    <submittedName>
        <fullName evidence="1">Uncharacterized protein</fullName>
    </submittedName>
</protein>
<organism evidence="1 2">
    <name type="scientific">Heracleum sosnowskyi</name>
    <dbReference type="NCBI Taxonomy" id="360622"/>
    <lineage>
        <taxon>Eukaryota</taxon>
        <taxon>Viridiplantae</taxon>
        <taxon>Streptophyta</taxon>
        <taxon>Embryophyta</taxon>
        <taxon>Tracheophyta</taxon>
        <taxon>Spermatophyta</taxon>
        <taxon>Magnoliopsida</taxon>
        <taxon>eudicotyledons</taxon>
        <taxon>Gunneridae</taxon>
        <taxon>Pentapetalae</taxon>
        <taxon>asterids</taxon>
        <taxon>campanulids</taxon>
        <taxon>Apiales</taxon>
        <taxon>Apiaceae</taxon>
        <taxon>Apioideae</taxon>
        <taxon>apioid superclade</taxon>
        <taxon>Tordylieae</taxon>
        <taxon>Tordyliinae</taxon>
        <taxon>Heracleum</taxon>
    </lineage>
</organism>
<dbReference type="AlphaFoldDB" id="A0AAD8IAM9"/>
<dbReference type="EMBL" id="JAUIZM010000006">
    <property type="protein sequence ID" value="KAK1381551.1"/>
    <property type="molecule type" value="Genomic_DNA"/>
</dbReference>
<evidence type="ECO:0000313" key="1">
    <source>
        <dbReference type="EMBL" id="KAK1381551.1"/>
    </source>
</evidence>
<reference evidence="1" key="2">
    <citation type="submission" date="2023-05" db="EMBL/GenBank/DDBJ databases">
        <authorList>
            <person name="Schelkunov M.I."/>
        </authorList>
    </citation>
    <scope>NUCLEOTIDE SEQUENCE</scope>
    <source>
        <strain evidence="1">Hsosn_3</strain>
        <tissue evidence="1">Leaf</tissue>
    </source>
</reference>
<name>A0AAD8IAM9_9APIA</name>
<reference evidence="1" key="1">
    <citation type="submission" date="2023-02" db="EMBL/GenBank/DDBJ databases">
        <title>Genome of toxic invasive species Heracleum sosnowskyi carries increased number of genes despite the absence of recent whole-genome duplications.</title>
        <authorList>
            <person name="Schelkunov M."/>
            <person name="Shtratnikova V."/>
            <person name="Makarenko M."/>
            <person name="Klepikova A."/>
            <person name="Omelchenko D."/>
            <person name="Novikova G."/>
            <person name="Obukhova E."/>
            <person name="Bogdanov V."/>
            <person name="Penin A."/>
            <person name="Logacheva M."/>
        </authorList>
    </citation>
    <scope>NUCLEOTIDE SEQUENCE</scope>
    <source>
        <strain evidence="1">Hsosn_3</strain>
        <tissue evidence="1">Leaf</tissue>
    </source>
</reference>
<gene>
    <name evidence="1" type="ORF">POM88_028295</name>
</gene>
<comment type="caution">
    <text evidence="1">The sequence shown here is derived from an EMBL/GenBank/DDBJ whole genome shotgun (WGS) entry which is preliminary data.</text>
</comment>
<evidence type="ECO:0000313" key="2">
    <source>
        <dbReference type="Proteomes" id="UP001237642"/>
    </source>
</evidence>
<proteinExistence type="predicted"/>
<sequence>MHSQQVFIRTAGSSLLHMKKDPRERSFRNEDYNIRRVFLRSYPLQWGGDDEVKIEANKKESTRVRMSRGKVKKMIIAVVHCGEDRNLVFSRPLQLRNIPGGDHQGE</sequence>
<keyword evidence="2" id="KW-1185">Reference proteome</keyword>